<dbReference type="GO" id="GO:0043023">
    <property type="term" value="F:ribosomal large subunit binding"/>
    <property type="evidence" value="ECO:0007669"/>
    <property type="project" value="TreeGrafter"/>
</dbReference>
<comment type="similarity">
    <text evidence="1">Belongs to the Iojap/RsfS family.</text>
</comment>
<evidence type="ECO:0000313" key="3">
    <source>
        <dbReference type="EMBL" id="SAM05231.1"/>
    </source>
</evidence>
<dbReference type="GO" id="GO:0017148">
    <property type="term" value="P:negative regulation of translation"/>
    <property type="evidence" value="ECO:0007669"/>
    <property type="project" value="TreeGrafter"/>
</dbReference>
<name>A0A163K433_ABSGL</name>
<organism evidence="3">
    <name type="scientific">Absidia glauca</name>
    <name type="common">Pin mould</name>
    <dbReference type="NCBI Taxonomy" id="4829"/>
    <lineage>
        <taxon>Eukaryota</taxon>
        <taxon>Fungi</taxon>
        <taxon>Fungi incertae sedis</taxon>
        <taxon>Mucoromycota</taxon>
        <taxon>Mucoromycotina</taxon>
        <taxon>Mucoromycetes</taxon>
        <taxon>Mucorales</taxon>
        <taxon>Cunninghamellaceae</taxon>
        <taxon>Absidia</taxon>
    </lineage>
</organism>
<dbReference type="STRING" id="4829.A0A163K433"/>
<keyword evidence="4" id="KW-1185">Reference proteome</keyword>
<dbReference type="InterPro" id="IPR004394">
    <property type="entry name" value="Iojap/RsfS/C7orf30"/>
</dbReference>
<dbReference type="HAMAP" id="MF_01477">
    <property type="entry name" value="Iojap_RsfS"/>
    <property type="match status" value="1"/>
</dbReference>
<dbReference type="Pfam" id="PF02410">
    <property type="entry name" value="RsfS"/>
    <property type="match status" value="1"/>
</dbReference>
<proteinExistence type="inferred from homology"/>
<dbReference type="PANTHER" id="PTHR21043">
    <property type="entry name" value="IOJAP SUPERFAMILY ORTHOLOG"/>
    <property type="match status" value="1"/>
</dbReference>
<dbReference type="GO" id="GO:0090071">
    <property type="term" value="P:negative regulation of ribosome biogenesis"/>
    <property type="evidence" value="ECO:0007669"/>
    <property type="project" value="TreeGrafter"/>
</dbReference>
<dbReference type="PANTHER" id="PTHR21043:SF0">
    <property type="entry name" value="MITOCHONDRIAL ASSEMBLY OF RIBOSOMAL LARGE SUBUNIT PROTEIN 1"/>
    <property type="match status" value="1"/>
</dbReference>
<dbReference type="SUPFAM" id="SSF81301">
    <property type="entry name" value="Nucleotidyltransferase"/>
    <property type="match status" value="1"/>
</dbReference>
<evidence type="ECO:0000256" key="1">
    <source>
        <dbReference type="ARBA" id="ARBA00010574"/>
    </source>
</evidence>
<accession>A0A163K433</accession>
<gene>
    <name evidence="3" type="primary">ABSGL_11100.1 scaffold 12129</name>
</gene>
<feature type="compositionally biased region" description="Acidic residues" evidence="2">
    <location>
        <begin position="61"/>
        <end position="73"/>
    </location>
</feature>
<sequence length="248" mass="28383">MIPRLRQLKPLLTPVLKQRPILRTRPVLPCVLLQRPFSHSPFLQYSTTSSNGSDDDKNDNQDSEDDILDPSDYPEEAIDTEWFVDNEYSSEDFVPLWQRQADAQQHLQDRQAIQDLTAQLLADGTLTPEMLRALLEQAKMDNVLVMDVREKCDWTDYMIIADSVKGDKFLSSVAEHVGSTIRKALLNHASDLPMPHIEGRHDQSGWLLIDLGRCVIHLFTPEIRERYDLEGLWKSVPLDPSLPMPGQE</sequence>
<dbReference type="NCBIfam" id="TIGR00090">
    <property type="entry name" value="rsfS_iojap_ybeB"/>
    <property type="match status" value="1"/>
</dbReference>
<feature type="region of interest" description="Disordered" evidence="2">
    <location>
        <begin position="43"/>
        <end position="73"/>
    </location>
</feature>
<evidence type="ECO:0000313" key="4">
    <source>
        <dbReference type="Proteomes" id="UP000078561"/>
    </source>
</evidence>
<protein>
    <recommendedName>
        <fullName evidence="5">Ribosomal silencing factor RsfS</fullName>
    </recommendedName>
</protein>
<reference evidence="3" key="1">
    <citation type="submission" date="2016-04" db="EMBL/GenBank/DDBJ databases">
        <authorList>
            <person name="Evans L.H."/>
            <person name="Alamgir A."/>
            <person name="Owens N."/>
            <person name="Weber N.D."/>
            <person name="Virtaneva K."/>
            <person name="Barbian K."/>
            <person name="Babar A."/>
            <person name="Rosenke K."/>
        </authorList>
    </citation>
    <scope>NUCLEOTIDE SEQUENCE [LARGE SCALE GENOMIC DNA]</scope>
    <source>
        <strain evidence="3">CBS 101.48</strain>
    </source>
</reference>
<dbReference type="AlphaFoldDB" id="A0A163K433"/>
<dbReference type="EMBL" id="LT554433">
    <property type="protein sequence ID" value="SAM05231.1"/>
    <property type="molecule type" value="Genomic_DNA"/>
</dbReference>
<dbReference type="InterPro" id="IPR043519">
    <property type="entry name" value="NT_sf"/>
</dbReference>
<dbReference type="OMA" id="WAEYMIV"/>
<dbReference type="InParanoid" id="A0A163K433"/>
<dbReference type="Gene3D" id="3.30.460.10">
    <property type="entry name" value="Beta Polymerase, domain 2"/>
    <property type="match status" value="1"/>
</dbReference>
<dbReference type="OrthoDB" id="21330at2759"/>
<evidence type="ECO:0008006" key="5">
    <source>
        <dbReference type="Google" id="ProtNLM"/>
    </source>
</evidence>
<evidence type="ECO:0000256" key="2">
    <source>
        <dbReference type="SAM" id="MobiDB-lite"/>
    </source>
</evidence>
<dbReference type="Proteomes" id="UP000078561">
    <property type="component" value="Unassembled WGS sequence"/>
</dbReference>